<evidence type="ECO:0000313" key="1">
    <source>
        <dbReference type="EMBL" id="MBF8640872.1"/>
    </source>
</evidence>
<dbReference type="AlphaFoldDB" id="A0A2X2CHQ7"/>
<keyword evidence="4" id="KW-1185">Reference proteome</keyword>
<evidence type="ECO:0000313" key="3">
    <source>
        <dbReference type="Proteomes" id="UP000250443"/>
    </source>
</evidence>
<gene>
    <name evidence="1" type="ORF">IRZ65_09265</name>
    <name evidence="2" type="ORF">NCTC11842_02163</name>
</gene>
<dbReference type="Proteomes" id="UP000626180">
    <property type="component" value="Unassembled WGS sequence"/>
</dbReference>
<sequence length="184" mass="19554">MTMLEKFSSPQRSLGASDKLARGLGFYSLGLGLLELAAPRLLTRALGMDGSENIVRAYGVREIVSGVGALSDNPTPALWSRVAGDALDLATLATGLNADNPKRGNVKIAMAVVLATALVDVMATRGVTERHHRPRHMPIRDYSNRSGFPKSISDMRGAASDFETPADMRADIGNGYARADTGRA</sequence>
<evidence type="ECO:0000313" key="2">
    <source>
        <dbReference type="EMBL" id="SPZ06271.1"/>
    </source>
</evidence>
<proteinExistence type="predicted"/>
<accession>A0A2X2CHQ7</accession>
<dbReference type="EMBL" id="JADMCD010000003">
    <property type="protein sequence ID" value="MBF8640872.1"/>
    <property type="molecule type" value="Genomic_DNA"/>
</dbReference>
<organism evidence="2 3">
    <name type="scientific">Pseudomonas luteola</name>
    <dbReference type="NCBI Taxonomy" id="47886"/>
    <lineage>
        <taxon>Bacteria</taxon>
        <taxon>Pseudomonadati</taxon>
        <taxon>Pseudomonadota</taxon>
        <taxon>Gammaproteobacteria</taxon>
        <taxon>Pseudomonadales</taxon>
        <taxon>Pseudomonadaceae</taxon>
        <taxon>Pseudomonas</taxon>
    </lineage>
</organism>
<dbReference type="Proteomes" id="UP000250443">
    <property type="component" value="Unassembled WGS sequence"/>
</dbReference>
<dbReference type="RefSeq" id="WP_010798321.1">
    <property type="nucleotide sequence ID" value="NZ_FQYS01000003.1"/>
</dbReference>
<dbReference type="EMBL" id="UAUF01000011">
    <property type="protein sequence ID" value="SPZ06271.1"/>
    <property type="molecule type" value="Genomic_DNA"/>
</dbReference>
<protein>
    <submittedName>
        <fullName evidence="2">Transcriptional regulator</fullName>
    </submittedName>
</protein>
<evidence type="ECO:0000313" key="4">
    <source>
        <dbReference type="Proteomes" id="UP000626180"/>
    </source>
</evidence>
<reference evidence="2 3" key="1">
    <citation type="submission" date="2018-06" db="EMBL/GenBank/DDBJ databases">
        <authorList>
            <consortium name="Pathogen Informatics"/>
            <person name="Doyle S."/>
        </authorList>
    </citation>
    <scope>NUCLEOTIDE SEQUENCE [LARGE SCALE GENOMIC DNA]</scope>
    <source>
        <strain evidence="2 3">NCTC11842</strain>
    </source>
</reference>
<name>A0A2X2CHQ7_PSELU</name>
<reference evidence="1 4" key="2">
    <citation type="submission" date="2020-10" db="EMBL/GenBank/DDBJ databases">
        <title>Genome sequences of Pseudomonas isolates.</title>
        <authorList>
            <person name="Wessels L."/>
            <person name="Reich F."/>
            <person name="Hammerl J."/>
        </authorList>
    </citation>
    <scope>NUCLEOTIDE SEQUENCE [LARGE SCALE GENOMIC DNA]</scope>
    <source>
        <strain evidence="1 4">20-MO00624-0</strain>
    </source>
</reference>